<dbReference type="Proteomes" id="UP000032142">
    <property type="component" value="Unassembled WGS sequence"/>
</dbReference>
<dbReference type="AlphaFoldDB" id="A0A0B0PRB1"/>
<keyword evidence="3" id="KW-1185">Reference proteome</keyword>
<feature type="chain" id="PRO_5002057136" description="Secreted protein" evidence="1">
    <location>
        <begin position="19"/>
        <end position="83"/>
    </location>
</feature>
<proteinExistence type="predicted"/>
<name>A0A0B0PRB1_GOSAR</name>
<gene>
    <name evidence="2" type="ORF">F383_08396</name>
</gene>
<accession>A0A0B0PRB1</accession>
<feature type="signal peptide" evidence="1">
    <location>
        <begin position="1"/>
        <end position="18"/>
    </location>
</feature>
<dbReference type="EMBL" id="KN440818">
    <property type="protein sequence ID" value="KHG27357.1"/>
    <property type="molecule type" value="Genomic_DNA"/>
</dbReference>
<evidence type="ECO:0000313" key="3">
    <source>
        <dbReference type="Proteomes" id="UP000032142"/>
    </source>
</evidence>
<evidence type="ECO:0000256" key="1">
    <source>
        <dbReference type="SAM" id="SignalP"/>
    </source>
</evidence>
<evidence type="ECO:0008006" key="4">
    <source>
        <dbReference type="Google" id="ProtNLM"/>
    </source>
</evidence>
<protein>
    <recommendedName>
        <fullName evidence="4">Secreted protein</fullName>
    </recommendedName>
</protein>
<sequence>MSLLVWWLAMRWLRLGQMSRSWVFDYSFLESTSENIQVCKKISENNNDKTQNLGLSMPYDRVPSCGRLCETNNHVTGHVGCTG</sequence>
<keyword evidence="1" id="KW-0732">Signal</keyword>
<evidence type="ECO:0000313" key="2">
    <source>
        <dbReference type="EMBL" id="KHG27357.1"/>
    </source>
</evidence>
<reference evidence="3" key="1">
    <citation type="submission" date="2014-09" db="EMBL/GenBank/DDBJ databases">
        <authorList>
            <person name="Mudge J."/>
            <person name="Ramaraj T."/>
            <person name="Lindquist I.E."/>
            <person name="Bharti A.K."/>
            <person name="Sundararajan A."/>
            <person name="Cameron C.T."/>
            <person name="Woodward J.E."/>
            <person name="May G.D."/>
            <person name="Brubaker C."/>
            <person name="Broadhvest J."/>
            <person name="Wilkins T.A."/>
        </authorList>
    </citation>
    <scope>NUCLEOTIDE SEQUENCE</scope>
    <source>
        <strain evidence="3">cv. AKA8401</strain>
    </source>
</reference>
<organism evidence="2 3">
    <name type="scientific">Gossypium arboreum</name>
    <name type="common">Tree cotton</name>
    <name type="synonym">Gossypium nanking</name>
    <dbReference type="NCBI Taxonomy" id="29729"/>
    <lineage>
        <taxon>Eukaryota</taxon>
        <taxon>Viridiplantae</taxon>
        <taxon>Streptophyta</taxon>
        <taxon>Embryophyta</taxon>
        <taxon>Tracheophyta</taxon>
        <taxon>Spermatophyta</taxon>
        <taxon>Magnoliopsida</taxon>
        <taxon>eudicotyledons</taxon>
        <taxon>Gunneridae</taxon>
        <taxon>Pentapetalae</taxon>
        <taxon>rosids</taxon>
        <taxon>malvids</taxon>
        <taxon>Malvales</taxon>
        <taxon>Malvaceae</taxon>
        <taxon>Malvoideae</taxon>
        <taxon>Gossypium</taxon>
    </lineage>
</organism>